<dbReference type="GO" id="GO:0016740">
    <property type="term" value="F:transferase activity"/>
    <property type="evidence" value="ECO:0007669"/>
    <property type="project" value="UniProtKB-KW"/>
</dbReference>
<protein>
    <submittedName>
        <fullName evidence="2">Glycosyl transferase</fullName>
    </submittedName>
</protein>
<evidence type="ECO:0000313" key="3">
    <source>
        <dbReference type="Proteomes" id="UP000006697"/>
    </source>
</evidence>
<dbReference type="CAZy" id="GT2">
    <property type="family name" value="Glycosyltransferase Family 2"/>
</dbReference>
<dbReference type="Proteomes" id="UP000006697">
    <property type="component" value="Chromosome"/>
</dbReference>
<dbReference type="EMBL" id="CU207211">
    <property type="protein sequence ID" value="CAL60675.1"/>
    <property type="molecule type" value="Genomic_DNA"/>
</dbReference>
<proteinExistence type="predicted"/>
<dbReference type="OrthoDB" id="9771846at2"/>
<dbReference type="KEGG" id="har:HEAR0459"/>
<dbReference type="Gene3D" id="3.90.550.10">
    <property type="entry name" value="Spore Coat Polysaccharide Biosynthesis Protein SpsA, Chain A"/>
    <property type="match status" value="1"/>
</dbReference>
<dbReference type="STRING" id="204773.HEAR0459"/>
<dbReference type="HOGENOM" id="CLU_023845_0_1_4"/>
<organism evidence="2 3">
    <name type="scientific">Herminiimonas arsenicoxydans</name>
    <dbReference type="NCBI Taxonomy" id="204773"/>
    <lineage>
        <taxon>Bacteria</taxon>
        <taxon>Pseudomonadati</taxon>
        <taxon>Pseudomonadota</taxon>
        <taxon>Betaproteobacteria</taxon>
        <taxon>Burkholderiales</taxon>
        <taxon>Oxalobacteraceae</taxon>
        <taxon>Herminiimonas</taxon>
    </lineage>
</organism>
<sequence>MSISAADVTVVVVTYNSAHCMAGLASALSVLPHLTIVDNASDDDTIAQVAIHMPNAKIIRNERNLGFGAANNRALLQAQTAYALLLNPDCLPAPNFLRDLLAVADQYQDAAIIAPHLIRRGGEVEVSYRWPVTHWTSAGPAADAPCCVGFVCGAVMLLNMPVMREIGFFDETFFLYYEDEDLCQRVFMQKKQIIVAPQVSVTHLSRGSVKGPSPWRAEFGRGYHHAQSKLIFTRKHFGVEHVAALRWKTMGLALLNLLPRLLLPFPRYLARLLGRICGLFQYKP</sequence>
<evidence type="ECO:0000313" key="2">
    <source>
        <dbReference type="EMBL" id="CAL60675.1"/>
    </source>
</evidence>
<reference evidence="2 3" key="1">
    <citation type="journal article" date="2007" name="PLoS Genet.">
        <title>A tale of two oxidation states: bacterial colonization of arsenic-rich environments.</title>
        <authorList>
            <person name="Muller D."/>
            <person name="Medigue C."/>
            <person name="Koechler S."/>
            <person name="Barbe V."/>
            <person name="Barakat M."/>
            <person name="Talla E."/>
            <person name="Bonnefoy V."/>
            <person name="Krin E."/>
            <person name="Arsene-Ploetze F."/>
            <person name="Carapito C."/>
            <person name="Chandler M."/>
            <person name="Cournoyer B."/>
            <person name="Cruveiller S."/>
            <person name="Dossat C."/>
            <person name="Duval S."/>
            <person name="Heymann M."/>
            <person name="Leize E."/>
            <person name="Lieutaud A."/>
            <person name="Lievremont D."/>
            <person name="Makita Y."/>
            <person name="Mangenot S."/>
            <person name="Nitschke W."/>
            <person name="Ortet P."/>
            <person name="Perdrial N."/>
            <person name="Schoepp B."/>
            <person name="Siguier N."/>
            <person name="Simeonova D.D."/>
            <person name="Rouy Z."/>
            <person name="Segurens B."/>
            <person name="Turlin E."/>
            <person name="Vallenet D."/>
            <person name="Van Dorsselaer A."/>
            <person name="Weiss S."/>
            <person name="Weissenbach J."/>
            <person name="Lett M.C."/>
            <person name="Danchin A."/>
            <person name="Bertin P.N."/>
        </authorList>
    </citation>
    <scope>NUCLEOTIDE SEQUENCE [LARGE SCALE GENOMIC DNA]</scope>
    <source>
        <strain evidence="3">ULPAs1</strain>
    </source>
</reference>
<dbReference type="PANTHER" id="PTHR43179:SF7">
    <property type="entry name" value="RHAMNOSYLTRANSFERASE WBBL"/>
    <property type="match status" value="1"/>
</dbReference>
<dbReference type="AlphaFoldDB" id="A4G2D8"/>
<evidence type="ECO:0000259" key="1">
    <source>
        <dbReference type="Pfam" id="PF00535"/>
    </source>
</evidence>
<accession>A4G2D8</accession>
<keyword evidence="2" id="KW-0808">Transferase</keyword>
<gene>
    <name evidence="2" type="ordered locus">HEAR0459</name>
</gene>
<dbReference type="InterPro" id="IPR001173">
    <property type="entry name" value="Glyco_trans_2-like"/>
</dbReference>
<dbReference type="eggNOG" id="COG1216">
    <property type="taxonomic scope" value="Bacteria"/>
</dbReference>
<dbReference type="InterPro" id="IPR029044">
    <property type="entry name" value="Nucleotide-diphossugar_trans"/>
</dbReference>
<keyword evidence="3" id="KW-1185">Reference proteome</keyword>
<dbReference type="Pfam" id="PF00535">
    <property type="entry name" value="Glycos_transf_2"/>
    <property type="match status" value="1"/>
</dbReference>
<dbReference type="CDD" id="cd04186">
    <property type="entry name" value="GT_2_like_c"/>
    <property type="match status" value="1"/>
</dbReference>
<feature type="domain" description="Glycosyltransferase 2-like" evidence="1">
    <location>
        <begin position="9"/>
        <end position="130"/>
    </location>
</feature>
<dbReference type="PANTHER" id="PTHR43179">
    <property type="entry name" value="RHAMNOSYLTRANSFERASE WBBL"/>
    <property type="match status" value="1"/>
</dbReference>
<dbReference type="SUPFAM" id="SSF53448">
    <property type="entry name" value="Nucleotide-diphospho-sugar transferases"/>
    <property type="match status" value="1"/>
</dbReference>
<name>A4G2D8_HERAR</name>